<feature type="transmembrane region" description="Helical" evidence="1">
    <location>
        <begin position="181"/>
        <end position="208"/>
    </location>
</feature>
<reference evidence="2" key="1">
    <citation type="submission" date="2023-05" db="EMBL/GenBank/DDBJ databases">
        <title>Whole genome sequence of Commensalibacter sp.</title>
        <authorList>
            <person name="Charoenyingcharoen P."/>
            <person name="Yukphan P."/>
        </authorList>
    </citation>
    <scope>NUCLEOTIDE SEQUENCE</scope>
    <source>
        <strain evidence="2">TBRC 16381</strain>
    </source>
</reference>
<feature type="transmembrane region" description="Helical" evidence="1">
    <location>
        <begin position="431"/>
        <end position="448"/>
    </location>
</feature>
<evidence type="ECO:0000256" key="1">
    <source>
        <dbReference type="SAM" id="Phobius"/>
    </source>
</evidence>
<feature type="transmembrane region" description="Helical" evidence="1">
    <location>
        <begin position="460"/>
        <end position="486"/>
    </location>
</feature>
<organism evidence="2 3">
    <name type="scientific">Commensalibacter oyaizuii</name>
    <dbReference type="NCBI Taxonomy" id="3043873"/>
    <lineage>
        <taxon>Bacteria</taxon>
        <taxon>Pseudomonadati</taxon>
        <taxon>Pseudomonadota</taxon>
        <taxon>Alphaproteobacteria</taxon>
        <taxon>Acetobacterales</taxon>
        <taxon>Acetobacteraceae</taxon>
    </lineage>
</organism>
<evidence type="ECO:0000313" key="2">
    <source>
        <dbReference type="EMBL" id="MDI2089978.1"/>
    </source>
</evidence>
<dbReference type="Proteomes" id="UP001431634">
    <property type="component" value="Unassembled WGS sequence"/>
</dbReference>
<feature type="transmembrane region" description="Helical" evidence="1">
    <location>
        <begin position="141"/>
        <end position="160"/>
    </location>
</feature>
<feature type="transmembrane region" description="Helical" evidence="1">
    <location>
        <begin position="12"/>
        <end position="36"/>
    </location>
</feature>
<dbReference type="EMBL" id="JASBAO010000001">
    <property type="protein sequence ID" value="MDI2089978.1"/>
    <property type="molecule type" value="Genomic_DNA"/>
</dbReference>
<proteinExistence type="predicted"/>
<sequence length="493" mass="56529">MSRKFLSICTLVHRWGGLIGGWFCFVLMLTGTITVFDQEITQWMQPQLAYYSGSKQVSDLSIHKADEVWQKVNRCHAFSFIELPSERYPFIRISYSENGLLKWIIIDPKNGKFISTQPTAGGYFFDDLHNNLMMGHRVGDIVIVALSICFLVSIISGIIIHLKHLWKEFFKIRPQASSLRFILDIHIGIGVFFIPFISVMVVSGFLFYAPKYFSILNYQVPSYQTISYPVPDMEYKTELFPMVQAAQRLFSGMPGFIFKTPDQIRVVQSDADQLAIVRDYVGLDIKSGKTSLNINQAKGGEYFLDLMFGMHLARSGGDVLRWIYFILGAGGTFLVASGLIFFSNKRRHFNPDHLSSMLKNFYKFIDGIHVGIILGNLLAIIAVFWANSLLFDGVNKPKWEISVFFIILGLSTAQGLICSFYGMVMKAWKQQLILLSILCLLLPVWRWIQYPVVWNSFFNGYYPLFIIMDFVIMSNGVLFMILYAYLKYKKKIS</sequence>
<feature type="transmembrane region" description="Helical" evidence="1">
    <location>
        <begin position="364"/>
        <end position="386"/>
    </location>
</feature>
<keyword evidence="1" id="KW-1133">Transmembrane helix</keyword>
<feature type="transmembrane region" description="Helical" evidence="1">
    <location>
        <begin position="401"/>
        <end position="424"/>
    </location>
</feature>
<protein>
    <submittedName>
        <fullName evidence="2">PepSY-associated TM helix domain-containing protein</fullName>
    </submittedName>
</protein>
<name>A0ABT6PYP8_9PROT</name>
<keyword evidence="3" id="KW-1185">Reference proteome</keyword>
<keyword evidence="1" id="KW-0812">Transmembrane</keyword>
<gene>
    <name evidence="2" type="ORF">QJV27_01060</name>
</gene>
<feature type="transmembrane region" description="Helical" evidence="1">
    <location>
        <begin position="322"/>
        <end position="343"/>
    </location>
</feature>
<dbReference type="InterPro" id="IPR005625">
    <property type="entry name" value="PepSY-ass_TM"/>
</dbReference>
<dbReference type="RefSeq" id="WP_281447141.1">
    <property type="nucleotide sequence ID" value="NZ_JASBAO010000001.1"/>
</dbReference>
<dbReference type="PANTHER" id="PTHR34219">
    <property type="entry name" value="IRON-REGULATED INNER MEMBRANE PROTEIN-RELATED"/>
    <property type="match status" value="1"/>
</dbReference>
<accession>A0ABT6PYP8</accession>
<comment type="caution">
    <text evidence="2">The sequence shown here is derived from an EMBL/GenBank/DDBJ whole genome shotgun (WGS) entry which is preliminary data.</text>
</comment>
<evidence type="ECO:0000313" key="3">
    <source>
        <dbReference type="Proteomes" id="UP001431634"/>
    </source>
</evidence>
<keyword evidence="1" id="KW-0472">Membrane</keyword>
<dbReference type="PANTHER" id="PTHR34219:SF4">
    <property type="entry name" value="PEPSY DOMAIN-CONTAINING PROTEIN"/>
    <property type="match status" value="1"/>
</dbReference>
<dbReference type="Pfam" id="PF03929">
    <property type="entry name" value="PepSY_TM"/>
    <property type="match status" value="1"/>
</dbReference>